<evidence type="ECO:0000256" key="10">
    <source>
        <dbReference type="SAM" id="Phobius"/>
    </source>
</evidence>
<feature type="compositionally biased region" description="Basic residues" evidence="9">
    <location>
        <begin position="449"/>
        <end position="466"/>
    </location>
</feature>
<evidence type="ECO:0000256" key="1">
    <source>
        <dbReference type="ARBA" id="ARBA00000085"/>
    </source>
</evidence>
<dbReference type="InterPro" id="IPR011712">
    <property type="entry name" value="Sig_transdc_His_kin_sub3_dim/P"/>
</dbReference>
<dbReference type="CDD" id="cd16917">
    <property type="entry name" value="HATPase_UhpB-NarQ-NarX-like"/>
    <property type="match status" value="1"/>
</dbReference>
<keyword evidence="6" id="KW-0418">Kinase</keyword>
<evidence type="ECO:0000256" key="2">
    <source>
        <dbReference type="ARBA" id="ARBA00012438"/>
    </source>
</evidence>
<feature type="region of interest" description="Disordered" evidence="9">
    <location>
        <begin position="370"/>
        <end position="474"/>
    </location>
</feature>
<feature type="compositionally biased region" description="Pro residues" evidence="9">
    <location>
        <begin position="375"/>
        <end position="385"/>
    </location>
</feature>
<dbReference type="EMBL" id="BOOB01000065">
    <property type="protein sequence ID" value="GIH36666.1"/>
    <property type="molecule type" value="Genomic_DNA"/>
</dbReference>
<feature type="compositionally biased region" description="Basic residues" evidence="9">
    <location>
        <begin position="432"/>
        <end position="441"/>
    </location>
</feature>
<name>A0ABQ4FPC5_9ACTN</name>
<proteinExistence type="predicted"/>
<keyword evidence="10" id="KW-0812">Transmembrane</keyword>
<keyword evidence="13" id="KW-1185">Reference proteome</keyword>
<feature type="transmembrane region" description="Helical" evidence="10">
    <location>
        <begin position="128"/>
        <end position="151"/>
    </location>
</feature>
<evidence type="ECO:0000256" key="6">
    <source>
        <dbReference type="ARBA" id="ARBA00022777"/>
    </source>
</evidence>
<feature type="domain" description="Signal transduction histidine kinase subgroup 3 dimerisation and phosphoacceptor" evidence="11">
    <location>
        <begin position="175"/>
        <end position="238"/>
    </location>
</feature>
<feature type="region of interest" description="Disordered" evidence="9">
    <location>
        <begin position="322"/>
        <end position="347"/>
    </location>
</feature>
<sequence>MWRMLEEIRTSHGAVLVDLLLAAAVIAFTIPTTVIGHSFSLWDGTSQPVELAVGSLTAATMLVRRYTPWPAIVAGVVCACLVGQTVPMVLAVFSMTAEHRTRSWTYVALGLMAVYLVVDYENPYTDRIFYLSVVRALTLVYLPALVGTWVYDHRRRFNELRAGAREREESAVLEERRRIARELHDTVTHAVTGMVLNAGLIRDPVDPADIPELAEGIEDKGVEALGELRQLLTMLRREDVPVVEAAEAVDRLAEEARAAGLRVDVRLDVPPGALPPEVTHVCYRLVQEGLNNVRRHAPDSDVRITGAIERDHVDIAVVNTPSRTAGGAAGGAVPGGQKAARTPPLRGAGYGLAGIRERVALLGGSLTAGRAPTGVPSPGPAPPAPGGGAAGACPGVRSRRAGRWRTPRCRPRRRPAPPRARASRPRACPGRPARRPARRPSHPGSRTPRTARPRRRPERPRPRRPRCPTGPKAS</sequence>
<gene>
    <name evidence="12" type="ORF">Mam01_68300</name>
</gene>
<organism evidence="12 13">
    <name type="scientific">Microbispora amethystogenes</name>
    <dbReference type="NCBI Taxonomy" id="1427754"/>
    <lineage>
        <taxon>Bacteria</taxon>
        <taxon>Bacillati</taxon>
        <taxon>Actinomycetota</taxon>
        <taxon>Actinomycetes</taxon>
        <taxon>Streptosporangiales</taxon>
        <taxon>Streptosporangiaceae</taxon>
        <taxon>Microbispora</taxon>
    </lineage>
</organism>
<keyword evidence="7" id="KW-0067">ATP-binding</keyword>
<protein>
    <recommendedName>
        <fullName evidence="2">histidine kinase</fullName>
        <ecNumber evidence="2">2.7.13.3</ecNumber>
    </recommendedName>
</protein>
<dbReference type="EC" id="2.7.13.3" evidence="2"/>
<evidence type="ECO:0000256" key="9">
    <source>
        <dbReference type="SAM" id="MobiDB-lite"/>
    </source>
</evidence>
<keyword evidence="4" id="KW-0808">Transferase</keyword>
<dbReference type="Gene3D" id="3.30.565.10">
    <property type="entry name" value="Histidine kinase-like ATPase, C-terminal domain"/>
    <property type="match status" value="1"/>
</dbReference>
<comment type="caution">
    <text evidence="12">The sequence shown here is derived from an EMBL/GenBank/DDBJ whole genome shotgun (WGS) entry which is preliminary data.</text>
</comment>
<comment type="catalytic activity">
    <reaction evidence="1">
        <text>ATP + protein L-histidine = ADP + protein N-phospho-L-histidine.</text>
        <dbReference type="EC" id="2.7.13.3"/>
    </reaction>
</comment>
<dbReference type="Gene3D" id="1.20.5.1930">
    <property type="match status" value="1"/>
</dbReference>
<feature type="compositionally biased region" description="Basic residues" evidence="9">
    <location>
        <begin position="397"/>
        <end position="424"/>
    </location>
</feature>
<evidence type="ECO:0000313" key="13">
    <source>
        <dbReference type="Proteomes" id="UP000651728"/>
    </source>
</evidence>
<keyword evidence="8" id="KW-0902">Two-component regulatory system</keyword>
<reference evidence="12 13" key="1">
    <citation type="submission" date="2021-01" db="EMBL/GenBank/DDBJ databases">
        <title>Whole genome shotgun sequence of Microbispora amethystogenes NBRC 101907.</title>
        <authorList>
            <person name="Komaki H."/>
            <person name="Tamura T."/>
        </authorList>
    </citation>
    <scope>NUCLEOTIDE SEQUENCE [LARGE SCALE GENOMIC DNA]</scope>
    <source>
        <strain evidence="12 13">NBRC 101907</strain>
    </source>
</reference>
<evidence type="ECO:0000256" key="8">
    <source>
        <dbReference type="ARBA" id="ARBA00023012"/>
    </source>
</evidence>
<keyword evidence="5" id="KW-0547">Nucleotide-binding</keyword>
<dbReference type="InterPro" id="IPR050482">
    <property type="entry name" value="Sensor_HK_TwoCompSys"/>
</dbReference>
<keyword evidence="10" id="KW-1133">Transmembrane helix</keyword>
<evidence type="ECO:0000259" key="11">
    <source>
        <dbReference type="Pfam" id="PF07730"/>
    </source>
</evidence>
<dbReference type="PANTHER" id="PTHR24421">
    <property type="entry name" value="NITRATE/NITRITE SENSOR PROTEIN NARX-RELATED"/>
    <property type="match status" value="1"/>
</dbReference>
<feature type="transmembrane region" description="Helical" evidence="10">
    <location>
        <begin position="12"/>
        <end position="35"/>
    </location>
</feature>
<keyword evidence="3" id="KW-0597">Phosphoprotein</keyword>
<feature type="transmembrane region" description="Helical" evidence="10">
    <location>
        <begin position="71"/>
        <end position="92"/>
    </location>
</feature>
<evidence type="ECO:0000256" key="7">
    <source>
        <dbReference type="ARBA" id="ARBA00022840"/>
    </source>
</evidence>
<dbReference type="SUPFAM" id="SSF55874">
    <property type="entry name" value="ATPase domain of HSP90 chaperone/DNA topoisomerase II/histidine kinase"/>
    <property type="match status" value="1"/>
</dbReference>
<evidence type="ECO:0000256" key="4">
    <source>
        <dbReference type="ARBA" id="ARBA00022679"/>
    </source>
</evidence>
<dbReference type="Proteomes" id="UP000651728">
    <property type="component" value="Unassembled WGS sequence"/>
</dbReference>
<evidence type="ECO:0000256" key="5">
    <source>
        <dbReference type="ARBA" id="ARBA00022741"/>
    </source>
</evidence>
<dbReference type="Pfam" id="PF07730">
    <property type="entry name" value="HisKA_3"/>
    <property type="match status" value="1"/>
</dbReference>
<accession>A0ABQ4FPC5</accession>
<evidence type="ECO:0000256" key="3">
    <source>
        <dbReference type="ARBA" id="ARBA00022553"/>
    </source>
</evidence>
<dbReference type="PANTHER" id="PTHR24421:SF10">
    <property type="entry name" value="NITRATE_NITRITE SENSOR PROTEIN NARQ"/>
    <property type="match status" value="1"/>
</dbReference>
<evidence type="ECO:0000313" key="12">
    <source>
        <dbReference type="EMBL" id="GIH36666.1"/>
    </source>
</evidence>
<dbReference type="InterPro" id="IPR036890">
    <property type="entry name" value="HATPase_C_sf"/>
</dbReference>
<keyword evidence="10" id="KW-0472">Membrane</keyword>